<evidence type="ECO:0000256" key="1">
    <source>
        <dbReference type="ARBA" id="ARBA00022679"/>
    </source>
</evidence>
<name>A0A059FQ15_9PROT</name>
<dbReference type="Proteomes" id="UP000025061">
    <property type="component" value="Unassembled WGS sequence"/>
</dbReference>
<dbReference type="PATRIC" id="fig|1280951.3.peg.2318"/>
<dbReference type="PANTHER" id="PTHR43877">
    <property type="entry name" value="AMINOALKYLPHOSPHONATE N-ACETYLTRANSFERASE-RELATED-RELATED"/>
    <property type="match status" value="1"/>
</dbReference>
<reference evidence="4 5" key="1">
    <citation type="submission" date="2013-04" db="EMBL/GenBank/DDBJ databases">
        <title>Hyphomonas hirschiana VP5 Genome Sequencing.</title>
        <authorList>
            <person name="Lai Q."/>
            <person name="Shao Z."/>
        </authorList>
    </citation>
    <scope>NUCLEOTIDE SEQUENCE [LARGE SCALE GENOMIC DNA]</scope>
    <source>
        <strain evidence="4 5">VP5</strain>
    </source>
</reference>
<keyword evidence="2" id="KW-0012">Acyltransferase</keyword>
<evidence type="ECO:0000313" key="4">
    <source>
        <dbReference type="EMBL" id="KCZ92601.1"/>
    </source>
</evidence>
<dbReference type="EMBL" id="ARYI01000009">
    <property type="protein sequence ID" value="KCZ92601.1"/>
    <property type="molecule type" value="Genomic_DNA"/>
</dbReference>
<dbReference type="PANTHER" id="PTHR43877:SF1">
    <property type="entry name" value="ACETYLTRANSFERASE"/>
    <property type="match status" value="1"/>
</dbReference>
<sequence length="217" mass="23550">MYMPIATVQAGTLREDEAKRFAPLIAQLVRATGPVSYDYQFGTDGLLERLVAASWPRPETLFCAACTTAVMEDGDLLGIELGFAGASFYAFKENLAAMAPDLMARGEASYEELAGLMVRAGKASYLNAHIPDDVYYLHALAAFPHHRGKGLGKALLQAAIGRARAQGFRELQLDVLADNPAVSFYQAMGLSILAEVRSPELSRDHGFPSEYRMSVSL</sequence>
<proteinExistence type="predicted"/>
<feature type="domain" description="N-acetyltransferase" evidence="3">
    <location>
        <begin position="77"/>
        <end position="217"/>
    </location>
</feature>
<dbReference type="PROSITE" id="PS51186">
    <property type="entry name" value="GNAT"/>
    <property type="match status" value="1"/>
</dbReference>
<organism evidence="4 5">
    <name type="scientific">Hyphomonas hirschiana VP5</name>
    <dbReference type="NCBI Taxonomy" id="1280951"/>
    <lineage>
        <taxon>Bacteria</taxon>
        <taxon>Pseudomonadati</taxon>
        <taxon>Pseudomonadota</taxon>
        <taxon>Alphaproteobacteria</taxon>
        <taxon>Hyphomonadales</taxon>
        <taxon>Hyphomonadaceae</taxon>
        <taxon>Hyphomonas</taxon>
    </lineage>
</organism>
<dbReference type="GO" id="GO:0016747">
    <property type="term" value="F:acyltransferase activity, transferring groups other than amino-acyl groups"/>
    <property type="evidence" value="ECO:0007669"/>
    <property type="project" value="InterPro"/>
</dbReference>
<keyword evidence="5" id="KW-1185">Reference proteome</keyword>
<evidence type="ECO:0000313" key="5">
    <source>
        <dbReference type="Proteomes" id="UP000025061"/>
    </source>
</evidence>
<dbReference type="InterPro" id="IPR016181">
    <property type="entry name" value="Acyl_CoA_acyltransferase"/>
</dbReference>
<accession>A0A059FQ15</accession>
<dbReference type="CDD" id="cd04301">
    <property type="entry name" value="NAT_SF"/>
    <property type="match status" value="1"/>
</dbReference>
<dbReference type="Pfam" id="PF00583">
    <property type="entry name" value="Acetyltransf_1"/>
    <property type="match status" value="1"/>
</dbReference>
<evidence type="ECO:0000259" key="3">
    <source>
        <dbReference type="PROSITE" id="PS51186"/>
    </source>
</evidence>
<protein>
    <submittedName>
        <fullName evidence="4">Acetyltransferase</fullName>
    </submittedName>
</protein>
<dbReference type="InterPro" id="IPR050832">
    <property type="entry name" value="Bact_Acetyltransf"/>
</dbReference>
<gene>
    <name evidence="4" type="ORF">HHI_11496</name>
</gene>
<comment type="caution">
    <text evidence="4">The sequence shown here is derived from an EMBL/GenBank/DDBJ whole genome shotgun (WGS) entry which is preliminary data.</text>
</comment>
<evidence type="ECO:0000256" key="2">
    <source>
        <dbReference type="ARBA" id="ARBA00023315"/>
    </source>
</evidence>
<dbReference type="AlphaFoldDB" id="A0A059FQ15"/>
<dbReference type="SUPFAM" id="SSF55729">
    <property type="entry name" value="Acyl-CoA N-acyltransferases (Nat)"/>
    <property type="match status" value="1"/>
</dbReference>
<dbReference type="Gene3D" id="3.40.630.30">
    <property type="match status" value="1"/>
</dbReference>
<dbReference type="InterPro" id="IPR000182">
    <property type="entry name" value="GNAT_dom"/>
</dbReference>
<keyword evidence="1 4" id="KW-0808">Transferase</keyword>